<organism evidence="1 2">
    <name type="scientific">Glossina palpalis gambiensis</name>
    <dbReference type="NCBI Taxonomy" id="67801"/>
    <lineage>
        <taxon>Eukaryota</taxon>
        <taxon>Metazoa</taxon>
        <taxon>Ecdysozoa</taxon>
        <taxon>Arthropoda</taxon>
        <taxon>Hexapoda</taxon>
        <taxon>Insecta</taxon>
        <taxon>Pterygota</taxon>
        <taxon>Neoptera</taxon>
        <taxon>Endopterygota</taxon>
        <taxon>Diptera</taxon>
        <taxon>Brachycera</taxon>
        <taxon>Muscomorpha</taxon>
        <taxon>Hippoboscoidea</taxon>
        <taxon>Glossinidae</taxon>
        <taxon>Glossina</taxon>
    </lineage>
</organism>
<sequence>MRLLLKFPYCLVVKRLIATCGEYWIPTTINYISLALSNDNRDTPDRCILQMQNNINAHNHVRHVMRT</sequence>
<name>A0A1B0AU53_9MUSC</name>
<evidence type="ECO:0000313" key="2">
    <source>
        <dbReference type="Proteomes" id="UP000092460"/>
    </source>
</evidence>
<dbReference type="AlphaFoldDB" id="A0A1B0AU53"/>
<dbReference type="Proteomes" id="UP000092460">
    <property type="component" value="Unassembled WGS sequence"/>
</dbReference>
<proteinExistence type="predicted"/>
<accession>A0A1B0AU53</accession>
<dbReference type="VEuPathDB" id="VectorBase:GPPI008686"/>
<evidence type="ECO:0000313" key="1">
    <source>
        <dbReference type="EnsemblMetazoa" id="GPPI008686-PA"/>
    </source>
</evidence>
<protein>
    <submittedName>
        <fullName evidence="1">Uncharacterized protein</fullName>
    </submittedName>
</protein>
<keyword evidence="2" id="KW-1185">Reference proteome</keyword>
<reference evidence="1" key="2">
    <citation type="submission" date="2020-05" db="UniProtKB">
        <authorList>
            <consortium name="EnsemblMetazoa"/>
        </authorList>
    </citation>
    <scope>IDENTIFICATION</scope>
    <source>
        <strain evidence="1">IAEA</strain>
    </source>
</reference>
<dbReference type="EnsemblMetazoa" id="GPPI008686-RA">
    <property type="protein sequence ID" value="GPPI008686-PA"/>
    <property type="gene ID" value="GPPI008686"/>
</dbReference>
<reference evidence="2" key="1">
    <citation type="submission" date="2015-01" db="EMBL/GenBank/DDBJ databases">
        <authorList>
            <person name="Aksoy S."/>
            <person name="Warren W."/>
            <person name="Wilson R.K."/>
        </authorList>
    </citation>
    <scope>NUCLEOTIDE SEQUENCE [LARGE SCALE GENOMIC DNA]</scope>
    <source>
        <strain evidence="2">IAEA</strain>
    </source>
</reference>
<dbReference type="EMBL" id="JXJN01003516">
    <property type="status" value="NOT_ANNOTATED_CDS"/>
    <property type="molecule type" value="Genomic_DNA"/>
</dbReference>